<dbReference type="GO" id="GO:0004637">
    <property type="term" value="F:phosphoribosylamine-glycine ligase activity"/>
    <property type="evidence" value="ECO:0007669"/>
    <property type="project" value="TreeGrafter"/>
</dbReference>
<evidence type="ECO:0000256" key="13">
    <source>
        <dbReference type="ARBA" id="ARBA00033093"/>
    </source>
</evidence>
<dbReference type="FunFam" id="3.90.650.10:FF:000011">
    <property type="entry name" value="Phosphoribosylformylglycinamidine cyclo-ligase"/>
    <property type="match status" value="1"/>
</dbReference>
<keyword evidence="6 15" id="KW-0963">Cytoplasm</keyword>
<comment type="pathway">
    <text evidence="2 15">Purine metabolism; IMP biosynthesis via de novo pathway; 5-amino-1-(5-phospho-D-ribosyl)imidazole from N(2)-formyl-N(1)-(5-phospho-D-ribosyl)glycinamide: step 2/2.</text>
</comment>
<keyword evidence="7 15" id="KW-0436">Ligase</keyword>
<dbReference type="GO" id="GO:0006189">
    <property type="term" value="P:'de novo' IMP biosynthetic process"/>
    <property type="evidence" value="ECO:0007669"/>
    <property type="project" value="UniProtKB-UniRule"/>
</dbReference>
<keyword evidence="9 15" id="KW-0658">Purine biosynthesis</keyword>
<dbReference type="PANTHER" id="PTHR10520:SF12">
    <property type="entry name" value="TRIFUNCTIONAL PURINE BIOSYNTHETIC PROTEIN ADENOSINE-3"/>
    <property type="match status" value="1"/>
</dbReference>
<proteinExistence type="inferred from homology"/>
<dbReference type="Pfam" id="PF02769">
    <property type="entry name" value="AIRS_C"/>
    <property type="match status" value="1"/>
</dbReference>
<dbReference type="InterPro" id="IPR010918">
    <property type="entry name" value="PurM-like_C_dom"/>
</dbReference>
<dbReference type="InterPro" id="IPR004733">
    <property type="entry name" value="PurM_cligase"/>
</dbReference>
<evidence type="ECO:0000256" key="12">
    <source>
        <dbReference type="ARBA" id="ARBA00032931"/>
    </source>
</evidence>
<dbReference type="HAMAP" id="MF_00741">
    <property type="entry name" value="AIRS"/>
    <property type="match status" value="1"/>
</dbReference>
<evidence type="ECO:0000256" key="9">
    <source>
        <dbReference type="ARBA" id="ARBA00022755"/>
    </source>
</evidence>
<accession>A0A1G5XFZ5</accession>
<dbReference type="FunFam" id="3.30.1330.10:FF:000020">
    <property type="entry name" value="Phosphoribosylformylglycinamidine cyclo-ligase"/>
    <property type="match status" value="1"/>
</dbReference>
<evidence type="ECO:0000259" key="16">
    <source>
        <dbReference type="Pfam" id="PF00586"/>
    </source>
</evidence>
<dbReference type="Gene3D" id="3.30.1330.10">
    <property type="entry name" value="PurM-like, N-terminal domain"/>
    <property type="match status" value="1"/>
</dbReference>
<gene>
    <name evidence="15" type="primary">purM</name>
    <name evidence="18" type="ORF">SAMN02910315_02218</name>
</gene>
<sequence>MVTYSESGVDIDLEAKTVSEIAAKLQSTLECRDIITDSGHYAALVRLGDKAIAMSTDGVGSKILIAEMMNKYDTVGIDCIAMVVNDILCVGAEPIALVDYLAVEKPDPQRAAEIAEGLVKGAEESRIAIIGGETASLPGIIKDFDLAGTGIGFVDVDKIISGEDIEPGNVLIGIQSNGIHSNGYSLARKALFDDAGFDVKDKMPNGETTIGEELIRPTELYVKPIVALFEEGYEINGLAHITGGGFTNLRRLKKGVGYEINDLPETPEIFKLIYEQNVDIKEMYKVFNMGIGFVVICGEAEAEKIMGTLNEYCKCQIIGKVTDDEKIVVEAFEGSTIEY</sequence>
<keyword evidence="10 15" id="KW-0067">ATP-binding</keyword>
<dbReference type="Proteomes" id="UP000323439">
    <property type="component" value="Unassembled WGS sequence"/>
</dbReference>
<evidence type="ECO:0000256" key="2">
    <source>
        <dbReference type="ARBA" id="ARBA00004686"/>
    </source>
</evidence>
<dbReference type="EMBL" id="FMXB01000023">
    <property type="protein sequence ID" value="SDA69351.1"/>
    <property type="molecule type" value="Genomic_DNA"/>
</dbReference>
<evidence type="ECO:0000256" key="4">
    <source>
        <dbReference type="ARBA" id="ARBA00013047"/>
    </source>
</evidence>
<keyword evidence="19" id="KW-1185">Reference proteome</keyword>
<evidence type="ECO:0000256" key="11">
    <source>
        <dbReference type="ARBA" id="ARBA00031908"/>
    </source>
</evidence>
<dbReference type="SUPFAM" id="SSF56042">
    <property type="entry name" value="PurM C-terminal domain-like"/>
    <property type="match status" value="1"/>
</dbReference>
<keyword evidence="8 15" id="KW-0547">Nucleotide-binding</keyword>
<feature type="domain" description="PurM-like C-terminal" evidence="17">
    <location>
        <begin position="166"/>
        <end position="329"/>
    </location>
</feature>
<dbReference type="InterPro" id="IPR036676">
    <property type="entry name" value="PurM-like_C_sf"/>
</dbReference>
<evidence type="ECO:0000313" key="19">
    <source>
        <dbReference type="Proteomes" id="UP000323439"/>
    </source>
</evidence>
<reference evidence="18 19" key="1">
    <citation type="submission" date="2016-10" db="EMBL/GenBank/DDBJ databases">
        <authorList>
            <person name="Varghese N."/>
            <person name="Submissions S."/>
        </authorList>
    </citation>
    <scope>NUCLEOTIDE SEQUENCE [LARGE SCALE GENOMIC DNA]</scope>
    <source>
        <strain evidence="18 19">DSM 16643</strain>
    </source>
</reference>
<dbReference type="InterPro" id="IPR036921">
    <property type="entry name" value="PurM-like_N_sf"/>
</dbReference>
<evidence type="ECO:0000256" key="14">
    <source>
        <dbReference type="ARBA" id="ARBA00049057"/>
    </source>
</evidence>
<dbReference type="PANTHER" id="PTHR10520">
    <property type="entry name" value="TRIFUNCTIONAL PURINE BIOSYNTHETIC PROTEIN ADENOSINE-3-RELATED"/>
    <property type="match status" value="1"/>
</dbReference>
<dbReference type="GO" id="GO:0004641">
    <property type="term" value="F:phosphoribosylformylglycinamidine cyclo-ligase activity"/>
    <property type="evidence" value="ECO:0007669"/>
    <property type="project" value="UniProtKB-UniRule"/>
</dbReference>
<dbReference type="Pfam" id="PF00586">
    <property type="entry name" value="AIRS"/>
    <property type="match status" value="1"/>
</dbReference>
<evidence type="ECO:0000256" key="8">
    <source>
        <dbReference type="ARBA" id="ARBA00022741"/>
    </source>
</evidence>
<comment type="similarity">
    <text evidence="3 15">Belongs to the AIR synthase family.</text>
</comment>
<dbReference type="GO" id="GO:0005524">
    <property type="term" value="F:ATP binding"/>
    <property type="evidence" value="ECO:0007669"/>
    <property type="project" value="UniProtKB-KW"/>
</dbReference>
<evidence type="ECO:0000259" key="17">
    <source>
        <dbReference type="Pfam" id="PF02769"/>
    </source>
</evidence>
<dbReference type="UniPathway" id="UPA00074">
    <property type="reaction ID" value="UER00129"/>
</dbReference>
<dbReference type="NCBIfam" id="TIGR00878">
    <property type="entry name" value="purM"/>
    <property type="match status" value="1"/>
</dbReference>
<dbReference type="RefSeq" id="WP_149732698.1">
    <property type="nucleotide sequence ID" value="NZ_FMXB01000023.1"/>
</dbReference>
<evidence type="ECO:0000256" key="5">
    <source>
        <dbReference type="ARBA" id="ARBA00020367"/>
    </source>
</evidence>
<dbReference type="AlphaFoldDB" id="A0A1G5XFZ5"/>
<comment type="catalytic activity">
    <reaction evidence="14 15">
        <text>2-formamido-N(1)-(5-O-phospho-beta-D-ribosyl)acetamidine + ATP = 5-amino-1-(5-phospho-beta-D-ribosyl)imidazole + ADP + phosphate + H(+)</text>
        <dbReference type="Rhea" id="RHEA:23032"/>
        <dbReference type="ChEBI" id="CHEBI:15378"/>
        <dbReference type="ChEBI" id="CHEBI:30616"/>
        <dbReference type="ChEBI" id="CHEBI:43474"/>
        <dbReference type="ChEBI" id="CHEBI:137981"/>
        <dbReference type="ChEBI" id="CHEBI:147287"/>
        <dbReference type="ChEBI" id="CHEBI:456216"/>
        <dbReference type="EC" id="6.3.3.1"/>
    </reaction>
</comment>
<dbReference type="GO" id="GO:0005829">
    <property type="term" value="C:cytosol"/>
    <property type="evidence" value="ECO:0007669"/>
    <property type="project" value="TreeGrafter"/>
</dbReference>
<evidence type="ECO:0000256" key="10">
    <source>
        <dbReference type="ARBA" id="ARBA00022840"/>
    </source>
</evidence>
<feature type="domain" description="PurM-like N-terminal" evidence="16">
    <location>
        <begin position="40"/>
        <end position="154"/>
    </location>
</feature>
<dbReference type="EC" id="6.3.3.1" evidence="4 15"/>
<evidence type="ECO:0000256" key="15">
    <source>
        <dbReference type="HAMAP-Rule" id="MF_00741"/>
    </source>
</evidence>
<dbReference type="GO" id="GO:0046084">
    <property type="term" value="P:adenine biosynthetic process"/>
    <property type="evidence" value="ECO:0007669"/>
    <property type="project" value="TreeGrafter"/>
</dbReference>
<dbReference type="CDD" id="cd02196">
    <property type="entry name" value="PurM"/>
    <property type="match status" value="1"/>
</dbReference>
<protein>
    <recommendedName>
        <fullName evidence="5 15">Phosphoribosylformylglycinamidine cyclo-ligase</fullName>
        <ecNumber evidence="4 15">6.3.3.1</ecNumber>
    </recommendedName>
    <alternativeName>
        <fullName evidence="12 15">AIR synthase</fullName>
    </alternativeName>
    <alternativeName>
        <fullName evidence="13 15">AIRS</fullName>
    </alternativeName>
    <alternativeName>
        <fullName evidence="11 15">Phosphoribosyl-aminoimidazole synthetase</fullName>
    </alternativeName>
</protein>
<dbReference type="OrthoDB" id="6605at2157"/>
<dbReference type="STRING" id="230361.sm9_2051"/>
<evidence type="ECO:0000256" key="7">
    <source>
        <dbReference type="ARBA" id="ARBA00022598"/>
    </source>
</evidence>
<dbReference type="Gene3D" id="3.90.650.10">
    <property type="entry name" value="PurM-like C-terminal domain"/>
    <property type="match status" value="1"/>
</dbReference>
<evidence type="ECO:0000256" key="3">
    <source>
        <dbReference type="ARBA" id="ARBA00010280"/>
    </source>
</evidence>
<name>A0A1G5XFZ5_9EURY</name>
<evidence type="ECO:0000256" key="1">
    <source>
        <dbReference type="ARBA" id="ARBA00004496"/>
    </source>
</evidence>
<dbReference type="SUPFAM" id="SSF55326">
    <property type="entry name" value="PurM N-terminal domain-like"/>
    <property type="match status" value="1"/>
</dbReference>
<dbReference type="InterPro" id="IPR016188">
    <property type="entry name" value="PurM-like_N"/>
</dbReference>
<organism evidence="18 19">
    <name type="scientific">Methanobrevibacter millerae</name>
    <dbReference type="NCBI Taxonomy" id="230361"/>
    <lineage>
        <taxon>Archaea</taxon>
        <taxon>Methanobacteriati</taxon>
        <taxon>Methanobacteriota</taxon>
        <taxon>Methanomada group</taxon>
        <taxon>Methanobacteria</taxon>
        <taxon>Methanobacteriales</taxon>
        <taxon>Methanobacteriaceae</taxon>
        <taxon>Methanobrevibacter</taxon>
    </lineage>
</organism>
<comment type="subcellular location">
    <subcellularLocation>
        <location evidence="1 15">Cytoplasm</location>
    </subcellularLocation>
</comment>
<evidence type="ECO:0000256" key="6">
    <source>
        <dbReference type="ARBA" id="ARBA00022490"/>
    </source>
</evidence>
<evidence type="ECO:0000313" key="18">
    <source>
        <dbReference type="EMBL" id="SDA69351.1"/>
    </source>
</evidence>